<protein>
    <recommendedName>
        <fullName evidence="1">F-box domain-containing protein</fullName>
    </recommendedName>
</protein>
<dbReference type="Pfam" id="PF12937">
    <property type="entry name" value="F-box-like"/>
    <property type="match status" value="1"/>
</dbReference>
<evidence type="ECO:0000259" key="1">
    <source>
        <dbReference type="Pfam" id="PF12937"/>
    </source>
</evidence>
<gene>
    <name evidence="2" type="ORF">TWF694_001890</name>
</gene>
<name>A0AAV9X474_9PEZI</name>
<dbReference type="Proteomes" id="UP001365542">
    <property type="component" value="Unassembled WGS sequence"/>
</dbReference>
<dbReference type="InterPro" id="IPR001810">
    <property type="entry name" value="F-box_dom"/>
</dbReference>
<comment type="caution">
    <text evidence="2">The sequence shown here is derived from an EMBL/GenBank/DDBJ whole genome shotgun (WGS) entry which is preliminary data.</text>
</comment>
<organism evidence="2 3">
    <name type="scientific">Orbilia ellipsospora</name>
    <dbReference type="NCBI Taxonomy" id="2528407"/>
    <lineage>
        <taxon>Eukaryota</taxon>
        <taxon>Fungi</taxon>
        <taxon>Dikarya</taxon>
        <taxon>Ascomycota</taxon>
        <taxon>Pezizomycotina</taxon>
        <taxon>Orbiliomycetes</taxon>
        <taxon>Orbiliales</taxon>
        <taxon>Orbiliaceae</taxon>
        <taxon>Orbilia</taxon>
    </lineage>
</organism>
<accession>A0AAV9X474</accession>
<dbReference type="AlphaFoldDB" id="A0AAV9X474"/>
<dbReference type="EMBL" id="JAVHJO010000010">
    <property type="protein sequence ID" value="KAK6535430.1"/>
    <property type="molecule type" value="Genomic_DNA"/>
</dbReference>
<proteinExistence type="predicted"/>
<sequence length="285" mass="33457">MDQLSSEILLQILGDPCLSDRDLASAQQTCKRFNDILQHYIYPERTFTLTIDSPEFSCWKLARAILERPSLGEQFRSIKFEFKRRDAYDKKTWFGAWEWQEQELDQINGIHRQWREIFPALCLEVIRAGINSEALLPLLLCLIPNLKSLDLRNVESQVVVIWDDYDSDESEDSGFDLSVQAIGGDPDYHDHKLKPNQYHKFPSANQANRMDRLWFWRMIEEARTTRNWPPGLINLESLAVEGEWCLLNCYTALHLPRMVVVRFESDRGSPKICRDMVSFQRSNQR</sequence>
<feature type="domain" description="F-box" evidence="1">
    <location>
        <begin position="6"/>
        <end position="38"/>
    </location>
</feature>
<dbReference type="CDD" id="cd09917">
    <property type="entry name" value="F-box_SF"/>
    <property type="match status" value="1"/>
</dbReference>
<reference evidence="2 3" key="1">
    <citation type="submission" date="2019-10" db="EMBL/GenBank/DDBJ databases">
        <authorList>
            <person name="Palmer J.M."/>
        </authorList>
    </citation>
    <scope>NUCLEOTIDE SEQUENCE [LARGE SCALE GENOMIC DNA]</scope>
    <source>
        <strain evidence="2 3">TWF694</strain>
    </source>
</reference>
<evidence type="ECO:0000313" key="3">
    <source>
        <dbReference type="Proteomes" id="UP001365542"/>
    </source>
</evidence>
<dbReference type="InterPro" id="IPR036047">
    <property type="entry name" value="F-box-like_dom_sf"/>
</dbReference>
<keyword evidence="3" id="KW-1185">Reference proteome</keyword>
<dbReference type="SUPFAM" id="SSF81383">
    <property type="entry name" value="F-box domain"/>
    <property type="match status" value="1"/>
</dbReference>
<evidence type="ECO:0000313" key="2">
    <source>
        <dbReference type="EMBL" id="KAK6535430.1"/>
    </source>
</evidence>